<feature type="domain" description="Carboxylesterase type B" evidence="6">
    <location>
        <begin position="528"/>
        <end position="1054"/>
    </location>
</feature>
<dbReference type="FunFam" id="3.40.50.1820:FF:000155">
    <property type="entry name" value="Carboxylic ester hydrolase"/>
    <property type="match status" value="2"/>
</dbReference>
<accession>A0A232FF06</accession>
<keyword evidence="5" id="KW-0325">Glycoprotein</keyword>
<dbReference type="OrthoDB" id="19653at2759"/>
<dbReference type="EMBL" id="NNAY01000334">
    <property type="protein sequence ID" value="OXU29133.1"/>
    <property type="molecule type" value="Genomic_DNA"/>
</dbReference>
<dbReference type="InterPro" id="IPR050309">
    <property type="entry name" value="Type-B_Carboxylest/Lipase"/>
</dbReference>
<evidence type="ECO:0000256" key="3">
    <source>
        <dbReference type="ARBA" id="ARBA00022801"/>
    </source>
</evidence>
<keyword evidence="2" id="KW-0719">Serine esterase</keyword>
<dbReference type="InterPro" id="IPR029058">
    <property type="entry name" value="AB_hydrolase_fold"/>
</dbReference>
<keyword evidence="8" id="KW-1185">Reference proteome</keyword>
<keyword evidence="3" id="KW-0378">Hydrolase</keyword>
<evidence type="ECO:0000256" key="1">
    <source>
        <dbReference type="ARBA" id="ARBA00005964"/>
    </source>
</evidence>
<name>A0A232FF06_9HYME</name>
<dbReference type="Proteomes" id="UP000215335">
    <property type="component" value="Unassembled WGS sequence"/>
</dbReference>
<protein>
    <recommendedName>
        <fullName evidence="6">Carboxylesterase type B domain-containing protein</fullName>
    </recommendedName>
</protein>
<reference evidence="7 8" key="1">
    <citation type="journal article" date="2017" name="Curr. Biol.">
        <title>The Evolution of Venom by Co-option of Single-Copy Genes.</title>
        <authorList>
            <person name="Martinson E.O."/>
            <person name="Mrinalini"/>
            <person name="Kelkar Y.D."/>
            <person name="Chang C.H."/>
            <person name="Werren J.H."/>
        </authorList>
    </citation>
    <scope>NUCLEOTIDE SEQUENCE [LARGE SCALE GENOMIC DNA]</scope>
    <source>
        <strain evidence="7 8">Alberta</strain>
        <tissue evidence="7">Whole body</tissue>
    </source>
</reference>
<gene>
    <name evidence="7" type="ORF">TSAR_009916</name>
</gene>
<keyword evidence="4" id="KW-1015">Disulfide bond</keyword>
<organism evidence="7 8">
    <name type="scientific">Trichomalopsis sarcophagae</name>
    <dbReference type="NCBI Taxonomy" id="543379"/>
    <lineage>
        <taxon>Eukaryota</taxon>
        <taxon>Metazoa</taxon>
        <taxon>Ecdysozoa</taxon>
        <taxon>Arthropoda</taxon>
        <taxon>Hexapoda</taxon>
        <taxon>Insecta</taxon>
        <taxon>Pterygota</taxon>
        <taxon>Neoptera</taxon>
        <taxon>Endopterygota</taxon>
        <taxon>Hymenoptera</taxon>
        <taxon>Apocrita</taxon>
        <taxon>Proctotrupomorpha</taxon>
        <taxon>Chalcidoidea</taxon>
        <taxon>Pteromalidae</taxon>
        <taxon>Pteromalinae</taxon>
        <taxon>Trichomalopsis</taxon>
    </lineage>
</organism>
<feature type="domain" description="Carboxylesterase type B" evidence="6">
    <location>
        <begin position="1080"/>
        <end position="1606"/>
    </location>
</feature>
<sequence length="2230" mass="251619">MEIKLKISKIIALSAILVLWLAYELKAVESVIVRTKLGLIRGSLMQTRLGKTIYAFRGIRYAEAPVGSLRFKQSVPVKPWSNVYDASKEGPACPQTKGQLVTEDCLTLNIYTNYLPRENSKLNKKLPVIAYIHFGRYSEGSSQSFLFGPRYLLDEDIILVTFNHRLGTLGFINTGEHHAYGNLGFKDQVLALRFIQNYISAFGGDPNSVTLTGQSSGSRSIVLHMVSPMSRGLFHRAIAMSGSSTTPIPPQKEQVDLAVKQAKFFNCTAETFDDMFECFMKQPSEAYSKTVPMFMEYFNNFPITIWYPSIEPEVLGHDRFLSDEPEKLMKKGQIYNPVPLIMGVTKNEFGYLAYPDHGEDKLHEDLNRRWHELAPLCLQYERNTNRSKLISDTLRKYYFNNEPITRENAHTLSQLLANALVHFPVHRAASLLSNYSSSPVYFYEFVYKGRYRGVAHGDDLLYLFDTSYDTGSGLRMPFFNETDPEIFMVERLTKLWAHFARTGEPLPKESGLFGNITWEPLNYAASEEPQVQTSLGRIKGSLMSTRLNKTIHAFRGVRYGKSPEGERRFKQAEPVDAWSDIFDATKEGPTCPRPEDPELSSEDCLRLNVYTTKLPDAANKVSRPVIVFFHPGGFYGFSGQSYVFGPQYYLDHDVVLVTVNYRLATLGFIATGDARAPGNLGLKDQVVALRWIQKNIASFGGDPNSVTITGCSAGSWSVIFHLMSPMSKGLFHRGIAMSGSPTTPDLLPTHQTHLVIKQAGFVGCPTNSLDAAFECLKKVPFKHLSESLPKFLEWYYDPVLIWSPVVEPDVPGVERFLTAQPVDLLRSKDFQHVPLITGITKEEFASWPMVALQQARNGDDSIYQNITKNWEFAAPISFQYERNTDRSKHISREIKKFYFNDEPISAKNGENLGLIYADALIGFPAHRFANLISVNSRAPVYHYQFTYQGRFSFAVWPDTQKPYGVVHQDDLQYLFYMSFGFPFFNATDPETVMVEKLTAMWVNFAKTGEPIPKNNDLFKGVTWSTLDWSKRNYLEIGENLTMKNNMYSDRYALWERLFPLAPCTSLLLLLAAVAGSYATEPEVRTSLGRVRGSFMNTRLNKTIYAFRGVRYGKSTEGERRFKQAEPVEAWTGVFDASKEGPSCPLPAVPELASEDCLRLNVYTTKLPDSRNKVNRPVIVFFHPGGFYGFSAQSYVFGPQYYLDQDIVLVTVNYRLATFGFMSTGDARAPGNLGLKDQVVALRWVQKNIAAFGGDPNSVTITGYSAGSWSVVLHLMSPMSKGLFHRAIAMSGSPTTPDLMPTKQPELILKQAKFVECPYDNVDVALECLKKVPHQKISDSMEMFREWYGDPTLIWSPVVEPKVPGVERFITAQPVDLLRTKNFQHVPLITGITKDEFAGAPLVALEAALKGDDSIYRNTSANWEHAAPISFQYERDTARSKHISREIRKFYFNDQPISAKNGRNLGLIYADALIGYPNHRFADLVAANSRAPVWNYMFVYPGRFSFSVWSDSQKPYGVVHHDDLQYIFYMSFIFPFFNSTDPETKMVEKMTAMWANFAKTGEPIPKHNELFKGVTWPLLKPKTNNYLEIGETFTVKSNMYPDRYALWDRLFPLPPVSLLAATSSRACRRLSAREIRKTMAGRVELPSLLLLLLLLCLVTVFAALGVKAEDESSDEALEVQAPLGKLKGAFMETRLGKKILAYRGVRYAEPPTGQQRFQPPIPAKPWDNVFDASEEGPACPQGYAENQSEDCLRLNVYTTKRISELMEYWISRQLSSAGEIVKRPVIVYFHPGGYYSSSAQSLIDGPQFLLDHEIVLVTVNYRLSSLGFMSTGDSLLPGNLGLKDQVEALRWVKKNIAAFGGDANCVTITGYSAGSWSVSLHLVSPMSKGLFHRAIASSGSAVYQEQLPSNQSHLAKKQAELLGCPTDTVGNMLVCLNTKSAEDFASSVGEFFEWYGNPILQWLPVVEPEVRGVERFLPAQPIDLIRQGKFHKVPFITGVTKDEFGGRIVPMIEQARSGNNSMFDDLNEEWERLAPINFLYERGTNHSKEISRKLKEHYLHGKPVSVENSEGLARLFADGVIGYSVHRLVNLLAAEASEQPVYYYKFTYQGPYSHVTWNDTKKPYGVVHHDDLLYLFRVSFFPDFDKDSPEMKTVERMTAIWSNFAKTGEPIPKDDPNFANVSWERYSAKDKKYLEIGSELVLKAGLNAERMELWDKLFPVPPVNSDGVARR</sequence>
<comment type="similarity">
    <text evidence="1">Belongs to the type-B carboxylesterase/lipase family.</text>
</comment>
<evidence type="ECO:0000259" key="6">
    <source>
        <dbReference type="Pfam" id="PF00135"/>
    </source>
</evidence>
<evidence type="ECO:0000256" key="2">
    <source>
        <dbReference type="ARBA" id="ARBA00022487"/>
    </source>
</evidence>
<dbReference type="Gene3D" id="3.40.50.1820">
    <property type="entry name" value="alpha/beta hydrolase"/>
    <property type="match status" value="4"/>
</dbReference>
<dbReference type="STRING" id="543379.A0A232FF06"/>
<dbReference type="InterPro" id="IPR019826">
    <property type="entry name" value="Carboxylesterase_B_AS"/>
</dbReference>
<dbReference type="GO" id="GO:0052689">
    <property type="term" value="F:carboxylic ester hydrolase activity"/>
    <property type="evidence" value="ECO:0007669"/>
    <property type="project" value="UniProtKB-KW"/>
</dbReference>
<evidence type="ECO:0000313" key="7">
    <source>
        <dbReference type="EMBL" id="OXU29133.1"/>
    </source>
</evidence>
<dbReference type="PROSITE" id="PS00122">
    <property type="entry name" value="CARBOXYLESTERASE_B_1"/>
    <property type="match status" value="4"/>
</dbReference>
<proteinExistence type="inferred from homology"/>
<comment type="caution">
    <text evidence="7">The sequence shown here is derived from an EMBL/GenBank/DDBJ whole genome shotgun (WGS) entry which is preliminary data.</text>
</comment>
<feature type="domain" description="Carboxylesterase type B" evidence="6">
    <location>
        <begin position="1676"/>
        <end position="2213"/>
    </location>
</feature>
<feature type="domain" description="Carboxylesterase type B" evidence="6">
    <location>
        <begin position="30"/>
        <end position="522"/>
    </location>
</feature>
<dbReference type="PANTHER" id="PTHR11559">
    <property type="entry name" value="CARBOXYLESTERASE"/>
    <property type="match status" value="1"/>
</dbReference>
<dbReference type="Pfam" id="PF00135">
    <property type="entry name" value="COesterase"/>
    <property type="match status" value="4"/>
</dbReference>
<dbReference type="InterPro" id="IPR002018">
    <property type="entry name" value="CarbesteraseB"/>
</dbReference>
<dbReference type="SUPFAM" id="SSF53474">
    <property type="entry name" value="alpha/beta-Hydrolases"/>
    <property type="match status" value="4"/>
</dbReference>
<evidence type="ECO:0000256" key="4">
    <source>
        <dbReference type="ARBA" id="ARBA00023157"/>
    </source>
</evidence>
<evidence type="ECO:0000313" key="8">
    <source>
        <dbReference type="Proteomes" id="UP000215335"/>
    </source>
</evidence>
<evidence type="ECO:0000256" key="5">
    <source>
        <dbReference type="ARBA" id="ARBA00023180"/>
    </source>
</evidence>